<gene>
    <name evidence="4" type="primary">LOC106474850</name>
</gene>
<dbReference type="Proteomes" id="UP000694941">
    <property type="component" value="Unplaced"/>
</dbReference>
<evidence type="ECO:0000313" key="4">
    <source>
        <dbReference type="RefSeq" id="XP_013791001.1"/>
    </source>
</evidence>
<keyword evidence="3" id="KW-1185">Reference proteome</keyword>
<dbReference type="PANTHER" id="PTHR14469">
    <property type="entry name" value="SARCOMA ANTIGEN NY-SAR-23"/>
    <property type="match status" value="1"/>
</dbReference>
<name>A0ABM1BYC3_LIMPO</name>
<feature type="region of interest" description="Disordered" evidence="2">
    <location>
        <begin position="152"/>
        <end position="171"/>
    </location>
</feature>
<feature type="compositionally biased region" description="Basic and acidic residues" evidence="2">
    <location>
        <begin position="160"/>
        <end position="171"/>
    </location>
</feature>
<reference evidence="4" key="1">
    <citation type="submission" date="2025-08" db="UniProtKB">
        <authorList>
            <consortium name="RefSeq"/>
        </authorList>
    </citation>
    <scope>IDENTIFICATION</scope>
    <source>
        <tissue evidence="4">Muscle</tissue>
    </source>
</reference>
<evidence type="ECO:0000313" key="3">
    <source>
        <dbReference type="Proteomes" id="UP000694941"/>
    </source>
</evidence>
<proteinExistence type="inferred from homology"/>
<organism evidence="3 4">
    <name type="scientific">Limulus polyphemus</name>
    <name type="common">Atlantic horseshoe crab</name>
    <dbReference type="NCBI Taxonomy" id="6850"/>
    <lineage>
        <taxon>Eukaryota</taxon>
        <taxon>Metazoa</taxon>
        <taxon>Ecdysozoa</taxon>
        <taxon>Arthropoda</taxon>
        <taxon>Chelicerata</taxon>
        <taxon>Merostomata</taxon>
        <taxon>Xiphosura</taxon>
        <taxon>Limulidae</taxon>
        <taxon>Limulus</taxon>
    </lineage>
</organism>
<sequence length="371" mass="42673">WGPSGVEEYQKNFNMLMAKLQETVVENCLVIWTTTLPLSQKMKGGFLVPQLEFLKYSLRFHVMEANLYARQVVVKHGFDVLDMHYNLRMQIDQRAADGIHWLPPALRYMTNLLLTHISLALGVPLPHRFISALNDSEMETMASSVQAHSKNNDRVNNQENGDHFDHQPEETCPSERDILFNKNQSVVSQEGTTFTRKIHYYDKVQLDQNAYQSSSSNDQPHLPKRKSPLLLHHIKPYDHPQTDPFQVAKSHITKQAQTSLRSNCFGVVENINQPVGTSQYSYNLRKESYRLPWNSITQKGSISKQTAEYPNAHMAFYPVHSSVYNEDHLQLLKTGFSQLTHHSLGSHFDNRTMQERYGGPVRAASWMYNAT</sequence>
<dbReference type="SUPFAM" id="SSF52266">
    <property type="entry name" value="SGNH hydrolase"/>
    <property type="match status" value="1"/>
</dbReference>
<dbReference type="RefSeq" id="XP_013791001.1">
    <property type="nucleotide sequence ID" value="XM_013935547.2"/>
</dbReference>
<feature type="non-terminal residue" evidence="4">
    <location>
        <position position="1"/>
    </location>
</feature>
<dbReference type="GeneID" id="106474850"/>
<comment type="similarity">
    <text evidence="1">Belongs to the PC-esterase family.</text>
</comment>
<dbReference type="PANTHER" id="PTHR14469:SF0">
    <property type="entry name" value="FAMILY WITH SEQUENCE SIMILARITY 113"/>
    <property type="match status" value="1"/>
</dbReference>
<evidence type="ECO:0000256" key="1">
    <source>
        <dbReference type="ARBA" id="ARBA00037957"/>
    </source>
</evidence>
<evidence type="ECO:0000256" key="2">
    <source>
        <dbReference type="SAM" id="MobiDB-lite"/>
    </source>
</evidence>
<accession>A0ABM1BYC3</accession>
<protein>
    <submittedName>
        <fullName evidence="4">Uncharacterized protein LOC106474850</fullName>
    </submittedName>
</protein>